<dbReference type="AlphaFoldDB" id="A0AAP1E3V3"/>
<reference evidence="2 3" key="1">
    <citation type="submission" date="2015-09" db="EMBL/GenBank/DDBJ databases">
        <title>Spore heat resistance.</title>
        <authorList>
            <person name="Boekhorst J."/>
            <person name="Berendsen E.M."/>
            <person name="Wells-Bennik M.H."/>
            <person name="Kuipers O.P."/>
        </authorList>
    </citation>
    <scope>NUCLEOTIDE SEQUENCE [LARGE SCALE GENOMIC DNA]</scope>
    <source>
        <strain evidence="2 3">B4122</strain>
    </source>
</reference>
<dbReference type="EMBL" id="LJZV01000009">
    <property type="protein sequence ID" value="KZD92723.1"/>
    <property type="molecule type" value="Genomic_DNA"/>
</dbReference>
<evidence type="ECO:0000259" key="1">
    <source>
        <dbReference type="Pfam" id="PF22790"/>
    </source>
</evidence>
<dbReference type="Proteomes" id="UP000076442">
    <property type="component" value="Unassembled WGS sequence"/>
</dbReference>
<dbReference type="Pfam" id="PF22790">
    <property type="entry name" value="YkoP"/>
    <property type="match status" value="1"/>
</dbReference>
<sequence>MTVLLKKYGNYILRRTFTKYKGVFDYEEGEKMKTCFLSIWRVVDPIYFFFSRLTLVDKDRKSVFRVRLTKYKGHHVVLSDGTHIRKNDVLVKIHLHNIKLIRELQSIESAVRKGIIIYQKVYQSMPLLLDYINNHKKSEKIKGIIGITMLDKGVERLGFDVITPVNPFYRCFKKVSHVPILYLTSKPVSLRHLPNSSYLFISKEKLQKTYQKKTDASVSTVFFD</sequence>
<evidence type="ECO:0000313" key="3">
    <source>
        <dbReference type="Proteomes" id="UP000076442"/>
    </source>
</evidence>
<comment type="caution">
    <text evidence="2">The sequence shown here is derived from an EMBL/GenBank/DDBJ whole genome shotgun (WGS) entry which is preliminary data.</text>
</comment>
<organism evidence="2 3">
    <name type="scientific">Bacillus subtilis</name>
    <dbReference type="NCBI Taxonomy" id="1423"/>
    <lineage>
        <taxon>Bacteria</taxon>
        <taxon>Bacillati</taxon>
        <taxon>Bacillota</taxon>
        <taxon>Bacilli</taxon>
        <taxon>Bacillales</taxon>
        <taxon>Bacillaceae</taxon>
        <taxon>Bacillus</taxon>
    </lineage>
</organism>
<dbReference type="InterPro" id="IPR054467">
    <property type="entry name" value="YkoP-like_dom"/>
</dbReference>
<protein>
    <recommendedName>
        <fullName evidence="1">YkoP-like domain-containing protein</fullName>
    </recommendedName>
</protein>
<proteinExistence type="predicted"/>
<accession>A0AAP1E3V3</accession>
<evidence type="ECO:0000313" key="2">
    <source>
        <dbReference type="EMBL" id="KZD92723.1"/>
    </source>
</evidence>
<feature type="domain" description="YkoP-like" evidence="1">
    <location>
        <begin position="33"/>
        <end position="210"/>
    </location>
</feature>
<gene>
    <name evidence="2" type="ORF">B4122_1630</name>
</gene>
<name>A0AAP1E3V3_BACIU</name>